<feature type="transmembrane region" description="Helical" evidence="1">
    <location>
        <begin position="29"/>
        <end position="51"/>
    </location>
</feature>
<keyword evidence="1" id="KW-0472">Membrane</keyword>
<dbReference type="RefSeq" id="WP_124962133.1">
    <property type="nucleotide sequence ID" value="NZ_RQXU01000042.1"/>
</dbReference>
<reference evidence="2 3" key="1">
    <citation type="submission" date="2018-11" db="EMBL/GenBank/DDBJ databases">
        <title>The genome of Variovorax sp T529.</title>
        <authorList>
            <person name="Gao J."/>
        </authorList>
    </citation>
    <scope>NUCLEOTIDE SEQUENCE [LARGE SCALE GENOMIC DNA]</scope>
    <source>
        <strain evidence="2 3">T529</strain>
    </source>
</reference>
<sequence>MHSDSHIDSDRGALEVLPRVRPPRQWRRFFETVGVVGSLFLGGFGSGYFWAARTAEAQITRQREDHLAEIARLREAFGDRLTSLTGRVNRAADTAASAAQTAGEAASTAQTAAQTANQAAKTAAKELKKP</sequence>
<dbReference type="EMBL" id="RQXU01000042">
    <property type="protein sequence ID" value="RRH80125.1"/>
    <property type="molecule type" value="Genomic_DNA"/>
</dbReference>
<dbReference type="AlphaFoldDB" id="A0A3P3E0Y0"/>
<keyword evidence="1" id="KW-0812">Transmembrane</keyword>
<evidence type="ECO:0000256" key="1">
    <source>
        <dbReference type="SAM" id="Phobius"/>
    </source>
</evidence>
<accession>A0A3P3E0Y0</accession>
<evidence type="ECO:0000313" key="3">
    <source>
        <dbReference type="Proteomes" id="UP000271590"/>
    </source>
</evidence>
<comment type="caution">
    <text evidence="2">The sequence shown here is derived from an EMBL/GenBank/DDBJ whole genome shotgun (WGS) entry which is preliminary data.</text>
</comment>
<organism evidence="2 3">
    <name type="scientific">Variovorax beijingensis</name>
    <dbReference type="NCBI Taxonomy" id="2496117"/>
    <lineage>
        <taxon>Bacteria</taxon>
        <taxon>Pseudomonadati</taxon>
        <taxon>Pseudomonadota</taxon>
        <taxon>Betaproteobacteria</taxon>
        <taxon>Burkholderiales</taxon>
        <taxon>Comamonadaceae</taxon>
        <taxon>Variovorax</taxon>
    </lineage>
</organism>
<protein>
    <submittedName>
        <fullName evidence="2">Uncharacterized protein</fullName>
    </submittedName>
</protein>
<dbReference type="Proteomes" id="UP000271590">
    <property type="component" value="Unassembled WGS sequence"/>
</dbReference>
<evidence type="ECO:0000313" key="2">
    <source>
        <dbReference type="EMBL" id="RRH80125.1"/>
    </source>
</evidence>
<name>A0A3P3E0Y0_9BURK</name>
<keyword evidence="1" id="KW-1133">Transmembrane helix</keyword>
<gene>
    <name evidence="2" type="ORF">EH244_31095</name>
</gene>
<proteinExistence type="predicted"/>